<evidence type="ECO:0000313" key="4">
    <source>
        <dbReference type="Proteomes" id="UP000029224"/>
    </source>
</evidence>
<keyword evidence="4" id="KW-1185">Reference proteome</keyword>
<dbReference type="GO" id="GO:0009289">
    <property type="term" value="C:pilus"/>
    <property type="evidence" value="ECO:0007669"/>
    <property type="project" value="InterPro"/>
</dbReference>
<proteinExistence type="inferred from homology"/>
<evidence type="ECO:0000313" key="3">
    <source>
        <dbReference type="EMBL" id="GAL33234.1"/>
    </source>
</evidence>
<gene>
    <name evidence="3" type="ORF">JCM19240_1930</name>
</gene>
<dbReference type="GO" id="GO:0007155">
    <property type="term" value="P:cell adhesion"/>
    <property type="evidence" value="ECO:0007669"/>
    <property type="project" value="InterPro"/>
</dbReference>
<dbReference type="OrthoDB" id="6843533at2"/>
<name>A0A090T3B6_9VIBR</name>
<evidence type="ECO:0000256" key="1">
    <source>
        <dbReference type="ARBA" id="ARBA00009766"/>
    </source>
</evidence>
<dbReference type="AlphaFoldDB" id="A0A090T3B6"/>
<comment type="caution">
    <text evidence="3">The sequence shown here is derived from an EMBL/GenBank/DDBJ whole genome shotgun (WGS) entry which is preliminary data.</text>
</comment>
<sequence>MERNIKSDPVRYLEVVKVKRPPFFLIVLFLLILLLPKVSSSVELDGNKPRVFIGNSYFALASRPAERGTFGEGIQDEYMVEFFNVESVDDIGSDMLGNELNHAKIDFNDSEYSWALVVQEGNRNYADVHVDGDGNLAVVKQFGYENLALLAQVGDGNIAKILQYENGNTALVIQLGDENYAKVIQESSGLRLNNRVSILQDGNNHKAFILAGSGTDVGISQVSSVQSNTMIVNASGAMRIDIKHGN</sequence>
<dbReference type="EMBL" id="BBMT01000003">
    <property type="protein sequence ID" value="GAL33234.1"/>
    <property type="molecule type" value="Genomic_DNA"/>
</dbReference>
<organism evidence="3 4">
    <name type="scientific">Vibrio maritimus</name>
    <dbReference type="NCBI Taxonomy" id="990268"/>
    <lineage>
        <taxon>Bacteria</taxon>
        <taxon>Pseudomonadati</taxon>
        <taxon>Pseudomonadota</taxon>
        <taxon>Gammaproteobacteria</taxon>
        <taxon>Vibrionales</taxon>
        <taxon>Vibrionaceae</taxon>
        <taxon>Vibrio</taxon>
    </lineage>
</organism>
<reference evidence="3 4" key="2">
    <citation type="submission" date="2014-09" db="EMBL/GenBank/DDBJ databases">
        <authorList>
            <consortium name="NBRP consortium"/>
            <person name="Sawabe T."/>
            <person name="Meirelles P."/>
            <person name="Nakanishi M."/>
            <person name="Sayaka M."/>
            <person name="Hattori M."/>
            <person name="Ohkuma M."/>
        </authorList>
    </citation>
    <scope>NUCLEOTIDE SEQUENCE [LARGE SCALE GENOMIC DNA]</scope>
    <source>
        <strain evidence="3 4">JCM 19240</strain>
    </source>
</reference>
<dbReference type="InterPro" id="IPR009742">
    <property type="entry name" value="Curlin_rpt"/>
</dbReference>
<dbReference type="Pfam" id="PF07012">
    <property type="entry name" value="Curlin_rpt"/>
    <property type="match status" value="1"/>
</dbReference>
<evidence type="ECO:0000256" key="2">
    <source>
        <dbReference type="ARBA" id="ARBA00022729"/>
    </source>
</evidence>
<protein>
    <recommendedName>
        <fullName evidence="5">Curlin associated repeat-containing protein</fullName>
    </recommendedName>
</protein>
<reference evidence="3 4" key="1">
    <citation type="submission" date="2014-09" db="EMBL/GenBank/DDBJ databases">
        <title>Vibrio maritimus JCM 19240. (C210) whole genome shotgun sequence.</title>
        <authorList>
            <person name="Sawabe T."/>
            <person name="Meirelles P."/>
            <person name="Nakanishi M."/>
            <person name="Sayaka M."/>
            <person name="Hattori M."/>
            <person name="Ohkuma M."/>
        </authorList>
    </citation>
    <scope>NUCLEOTIDE SEQUENCE [LARGE SCALE GENOMIC DNA]</scope>
    <source>
        <strain evidence="3 4">JCM 19240</strain>
    </source>
</reference>
<keyword evidence="2" id="KW-0732">Signal</keyword>
<accession>A0A090T3B6</accession>
<dbReference type="Proteomes" id="UP000029224">
    <property type="component" value="Unassembled WGS sequence"/>
</dbReference>
<comment type="similarity">
    <text evidence="1">Belongs to the CsgA/CsgB family.</text>
</comment>
<evidence type="ECO:0008006" key="5">
    <source>
        <dbReference type="Google" id="ProtNLM"/>
    </source>
</evidence>